<dbReference type="PANTHER" id="PTHR30469:SF15">
    <property type="entry name" value="HLYD FAMILY OF SECRETION PROTEINS"/>
    <property type="match status" value="1"/>
</dbReference>
<accession>A0A2G6MTU9</accession>
<dbReference type="AlphaFoldDB" id="A0A2G6MTU9"/>
<organism evidence="4 5">
    <name type="scientific">Desulfobacter postgatei</name>
    <dbReference type="NCBI Taxonomy" id="2293"/>
    <lineage>
        <taxon>Bacteria</taxon>
        <taxon>Pseudomonadati</taxon>
        <taxon>Thermodesulfobacteriota</taxon>
        <taxon>Desulfobacteria</taxon>
        <taxon>Desulfobacterales</taxon>
        <taxon>Desulfobacteraceae</taxon>
        <taxon>Desulfobacter</taxon>
    </lineage>
</organism>
<keyword evidence="2" id="KW-0175">Coiled coil</keyword>
<comment type="caution">
    <text evidence="4">The sequence shown here is derived from an EMBL/GenBank/DDBJ whole genome shotgun (WGS) entry which is preliminary data.</text>
</comment>
<evidence type="ECO:0000313" key="5">
    <source>
        <dbReference type="Proteomes" id="UP000231203"/>
    </source>
</evidence>
<dbReference type="InterPro" id="IPR006143">
    <property type="entry name" value="RND_pump_MFP"/>
</dbReference>
<comment type="similarity">
    <text evidence="1">Belongs to the membrane fusion protein (MFP) (TC 8.A.1) family.</text>
</comment>
<dbReference type="SUPFAM" id="SSF111369">
    <property type="entry name" value="HlyD-like secretion proteins"/>
    <property type="match status" value="1"/>
</dbReference>
<dbReference type="Gene3D" id="2.40.30.170">
    <property type="match status" value="1"/>
</dbReference>
<dbReference type="EMBL" id="PDTI01000008">
    <property type="protein sequence ID" value="PIE63382.1"/>
    <property type="molecule type" value="Genomic_DNA"/>
</dbReference>
<evidence type="ECO:0000256" key="1">
    <source>
        <dbReference type="ARBA" id="ARBA00009477"/>
    </source>
</evidence>
<keyword evidence="3" id="KW-0472">Membrane</keyword>
<sequence length="429" mass="47653">MPSFLFRLIRVAVVLMLAAGLAFWLFVSREEPQKRDMMHHPPKVFCVSAVSGNSDMIVEAFGTVTPRNSVKLTMEIAGRIEYIHPDFREGACLNKGEVLLRIDQRSLILNEKNARVQVDQARADIRLLKQEISNLEANAGLARSNLQLTSKELERIRALAKKQFASKASLDKAEQQYLSAKNQLQKIIDAQALIPARMALKKSALASAQAALAKACLVLEKSEIRSDFYGFVMTKQVQAGEYVNPGQVLGVIYEKDALDVDIRIPLEELQWLGSAFENGNRPQVSLTIANLADGRSPVWPGHVARIKAAVDEKTRTMPMTVEIDALGVKDVGKDPLLLLRPGVFVKCRVKGEQKENVFKVPRTLMRSPDTLYLARADHLVIKKVKVIRRFEKYVYITQGLDPGDLIIETPLSGALDGMAVTVKKAGESQ</sequence>
<dbReference type="PANTHER" id="PTHR30469">
    <property type="entry name" value="MULTIDRUG RESISTANCE PROTEIN MDTA"/>
    <property type="match status" value="1"/>
</dbReference>
<dbReference type="Proteomes" id="UP000231203">
    <property type="component" value="Unassembled WGS sequence"/>
</dbReference>
<dbReference type="Gene3D" id="2.40.50.100">
    <property type="match status" value="1"/>
</dbReference>
<dbReference type="GO" id="GO:1990281">
    <property type="term" value="C:efflux pump complex"/>
    <property type="evidence" value="ECO:0007669"/>
    <property type="project" value="TreeGrafter"/>
</dbReference>
<proteinExistence type="inferred from homology"/>
<protein>
    <submittedName>
        <fullName evidence="4">Efflux transporter periplasmic adaptor subunit</fullName>
    </submittedName>
</protein>
<gene>
    <name evidence="4" type="ORF">CSA25_00450</name>
</gene>
<reference evidence="4 5" key="1">
    <citation type="submission" date="2017-10" db="EMBL/GenBank/DDBJ databases">
        <title>Novel microbial diversity and functional potential in the marine mammal oral microbiome.</title>
        <authorList>
            <person name="Dudek N.K."/>
            <person name="Sun C.L."/>
            <person name="Burstein D."/>
            <person name="Kantor R.S."/>
            <person name="Aliaga Goltsman D.S."/>
            <person name="Bik E.M."/>
            <person name="Thomas B.C."/>
            <person name="Banfield J.F."/>
            <person name="Relman D.A."/>
        </authorList>
    </citation>
    <scope>NUCLEOTIDE SEQUENCE [LARGE SCALE GENOMIC DNA]</scope>
    <source>
        <strain evidence="4">DOLJORAL78_47_202</strain>
    </source>
</reference>
<feature type="coiled-coil region" evidence="2">
    <location>
        <begin position="111"/>
        <end position="145"/>
    </location>
</feature>
<evidence type="ECO:0000256" key="2">
    <source>
        <dbReference type="SAM" id="Coils"/>
    </source>
</evidence>
<name>A0A2G6MTU9_9BACT</name>
<evidence type="ECO:0000256" key="3">
    <source>
        <dbReference type="SAM" id="Phobius"/>
    </source>
</evidence>
<dbReference type="NCBIfam" id="TIGR01730">
    <property type="entry name" value="RND_mfp"/>
    <property type="match status" value="1"/>
</dbReference>
<evidence type="ECO:0000313" key="4">
    <source>
        <dbReference type="EMBL" id="PIE63382.1"/>
    </source>
</evidence>
<keyword evidence="3" id="KW-0812">Transmembrane</keyword>
<feature type="transmembrane region" description="Helical" evidence="3">
    <location>
        <begin position="6"/>
        <end position="27"/>
    </location>
</feature>
<dbReference type="GO" id="GO:0015562">
    <property type="term" value="F:efflux transmembrane transporter activity"/>
    <property type="evidence" value="ECO:0007669"/>
    <property type="project" value="TreeGrafter"/>
</dbReference>
<keyword evidence="3" id="KW-1133">Transmembrane helix</keyword>
<dbReference type="Gene3D" id="2.40.420.20">
    <property type="match status" value="1"/>
</dbReference>
<dbReference type="Gene3D" id="1.10.287.470">
    <property type="entry name" value="Helix hairpin bin"/>
    <property type="match status" value="1"/>
</dbReference>